<name>A0A9Q0S7Q2_9DIPT</name>
<keyword evidence="7 14" id="KW-0863">Zinc-finger</keyword>
<dbReference type="FunFam" id="3.30.160.60:FF:001498">
    <property type="entry name" value="Zinc finger protein 404"/>
    <property type="match status" value="1"/>
</dbReference>
<dbReference type="GO" id="GO:0000785">
    <property type="term" value="C:chromatin"/>
    <property type="evidence" value="ECO:0007669"/>
    <property type="project" value="UniProtKB-ARBA"/>
</dbReference>
<dbReference type="InterPro" id="IPR036236">
    <property type="entry name" value="Znf_C2H2_sf"/>
</dbReference>
<feature type="domain" description="C2H2-type" evidence="15">
    <location>
        <begin position="624"/>
        <end position="651"/>
    </location>
</feature>
<evidence type="ECO:0000256" key="7">
    <source>
        <dbReference type="ARBA" id="ARBA00022771"/>
    </source>
</evidence>
<dbReference type="EMBL" id="WJQU01000001">
    <property type="protein sequence ID" value="KAJ6647168.1"/>
    <property type="molecule type" value="Genomic_DNA"/>
</dbReference>
<comment type="subcellular location">
    <subcellularLocation>
        <location evidence="1">Nucleus</location>
    </subcellularLocation>
</comment>
<feature type="domain" description="C2H2-type" evidence="15">
    <location>
        <begin position="482"/>
        <end position="509"/>
    </location>
</feature>
<keyword evidence="6" id="KW-0677">Repeat</keyword>
<sequence length="812" mass="93599">MRMLPGTPGREAWSSRLYHPTPMGTFDESTFVPLTEFIRDQIEKMSVSVRKQPLINKLQNCIVCNAEPTPSKELTHLFVKNEVTAAPLASTLSAILNKTIDQDTIHSSYICKNCRKLCNEYEEMQNRLASIKKAISHDFNETAKLLEPTTSRTAQPDFNDVENILPEENIDEQEELIISDTLKGQPKIVSVKHVISIRNQGNYIVNVDGSGEDLLQQNITQEYFDESDGNMVEISTEMDADELSEIFEDHVYSDENSSLHYQNSISDLSQDVKDVGKILIGTETLDSHLTNDVTLKPIFMREGSKFKCYLCTDNDMVFDVRTIATHLKTDHDEKVYICDVCGHDFRKRSELSSHLVEHAPTANNGEEYQCDECPKKFANLRLFRIHRRGHYTVQKLWECQECNKKYSSRNLLEEHMNMHTGERPYKCSTCSKDFASKYTLTAHMKIHSERRRPFDCDQCSKSFFSQQNLTQHQRTHTGIKEFVCDVCDKAFGTAHNLDVHRIVHTGYKPFICRTCNKAFARRAEIKDHERTHTGERPYVCEICNASFAQRSNLMSHKRATHLNDKRHKCDICERSFKRKRLLDYHVKAQHTGERPYTCETCDSTFVYPEHYKKHLRIHTGDKPYHCEVCGKAFNSRDNRNAHRFVHSTKKPYECLVCGQGFMRKPLLLAHMTSMNHENDRIVLNQPNIESMKPKTELVFMSEEYEDIEELTEEQLVDEDDEMNASKTEDLIIDGQVQFGDDDEKPSVVAANSSTESDEFAEIISPDQQIFESEFTNDTEFVDADGMKLVRIRIAGSDGKEQMAWVNVVSQEE</sequence>
<dbReference type="PANTHER" id="PTHR24409:SF295">
    <property type="entry name" value="AZ2-RELATED"/>
    <property type="match status" value="1"/>
</dbReference>
<dbReference type="Pfam" id="PF00096">
    <property type="entry name" value="zf-C2H2"/>
    <property type="match status" value="8"/>
</dbReference>
<feature type="domain" description="C2H2-type" evidence="15">
    <location>
        <begin position="397"/>
        <end position="424"/>
    </location>
</feature>
<evidence type="ECO:0000256" key="1">
    <source>
        <dbReference type="ARBA" id="ARBA00004123"/>
    </source>
</evidence>
<keyword evidence="10" id="KW-0805">Transcription regulation</keyword>
<dbReference type="GO" id="GO:0003682">
    <property type="term" value="F:chromatin binding"/>
    <property type="evidence" value="ECO:0007669"/>
    <property type="project" value="UniProtKB-ARBA"/>
</dbReference>
<dbReference type="FunFam" id="3.30.160.60:FF:001506">
    <property type="entry name" value="Zinc finger protein"/>
    <property type="match status" value="1"/>
</dbReference>
<keyword evidence="3" id="KW-1017">Isopeptide bond</keyword>
<gene>
    <name evidence="16" type="primary">ZNF726_2</name>
    <name evidence="16" type="ORF">Bhyg_02388</name>
</gene>
<dbReference type="SMART" id="SM00355">
    <property type="entry name" value="ZnF_C2H2"/>
    <property type="match status" value="13"/>
</dbReference>
<comment type="similarity">
    <text evidence="2">Belongs to the krueppel C2H2-type zinc-finger protein family.</text>
</comment>
<dbReference type="Gene3D" id="3.30.160.60">
    <property type="entry name" value="Classic Zinc Finger"/>
    <property type="match status" value="11"/>
</dbReference>
<keyword evidence="13" id="KW-0539">Nucleus</keyword>
<keyword evidence="11" id="KW-0238">DNA-binding</keyword>
<keyword evidence="9" id="KW-0832">Ubl conjugation</keyword>
<evidence type="ECO:0000256" key="9">
    <source>
        <dbReference type="ARBA" id="ARBA00022843"/>
    </source>
</evidence>
<reference evidence="16" key="1">
    <citation type="submission" date="2022-07" db="EMBL/GenBank/DDBJ databases">
        <authorList>
            <person name="Trinca V."/>
            <person name="Uliana J.V.C."/>
            <person name="Torres T.T."/>
            <person name="Ward R.J."/>
            <person name="Monesi N."/>
        </authorList>
    </citation>
    <scope>NUCLEOTIDE SEQUENCE</scope>
    <source>
        <strain evidence="16">HSMRA1968</strain>
        <tissue evidence="16">Whole embryos</tissue>
    </source>
</reference>
<keyword evidence="4" id="KW-0597">Phosphoprotein</keyword>
<dbReference type="FunFam" id="3.30.160.60:FF:000624">
    <property type="entry name" value="zinc finger protein 697"/>
    <property type="match status" value="1"/>
</dbReference>
<feature type="domain" description="C2H2-type" evidence="15">
    <location>
        <begin position="652"/>
        <end position="681"/>
    </location>
</feature>
<feature type="domain" description="C2H2-type" evidence="15">
    <location>
        <begin position="538"/>
        <end position="566"/>
    </location>
</feature>
<dbReference type="InterPro" id="IPR013087">
    <property type="entry name" value="Znf_C2H2_type"/>
</dbReference>
<feature type="domain" description="C2H2-type" evidence="15">
    <location>
        <begin position="425"/>
        <end position="452"/>
    </location>
</feature>
<dbReference type="FunFam" id="3.30.160.60:FF:000690">
    <property type="entry name" value="Zinc finger protein 354C"/>
    <property type="match status" value="1"/>
</dbReference>
<evidence type="ECO:0000259" key="15">
    <source>
        <dbReference type="PROSITE" id="PS50157"/>
    </source>
</evidence>
<comment type="caution">
    <text evidence="16">The sequence shown here is derived from an EMBL/GenBank/DDBJ whole genome shotgun (WGS) entry which is preliminary data.</text>
</comment>
<dbReference type="GO" id="GO:0000981">
    <property type="term" value="F:DNA-binding transcription factor activity, RNA polymerase II-specific"/>
    <property type="evidence" value="ECO:0007669"/>
    <property type="project" value="TreeGrafter"/>
</dbReference>
<proteinExistence type="inferred from homology"/>
<accession>A0A9Q0S7Q2</accession>
<dbReference type="OrthoDB" id="427030at2759"/>
<feature type="domain" description="C2H2-type" evidence="15">
    <location>
        <begin position="596"/>
        <end position="623"/>
    </location>
</feature>
<evidence type="ECO:0000256" key="5">
    <source>
        <dbReference type="ARBA" id="ARBA00022723"/>
    </source>
</evidence>
<evidence type="ECO:0000313" key="16">
    <source>
        <dbReference type="EMBL" id="KAJ6647168.1"/>
    </source>
</evidence>
<dbReference type="SUPFAM" id="SSF57667">
    <property type="entry name" value="beta-beta-alpha zinc fingers"/>
    <property type="match status" value="7"/>
</dbReference>
<dbReference type="FunFam" id="3.30.160.60:FF:001049">
    <property type="entry name" value="zinc finger protein 319"/>
    <property type="match status" value="1"/>
</dbReference>
<protein>
    <submittedName>
        <fullName evidence="16">Zinc finger protein</fullName>
    </submittedName>
</protein>
<feature type="domain" description="C2H2-type" evidence="15">
    <location>
        <begin position="368"/>
        <end position="395"/>
    </location>
</feature>
<dbReference type="GO" id="GO:0008270">
    <property type="term" value="F:zinc ion binding"/>
    <property type="evidence" value="ECO:0007669"/>
    <property type="project" value="UniProtKB-KW"/>
</dbReference>
<evidence type="ECO:0000256" key="10">
    <source>
        <dbReference type="ARBA" id="ARBA00023015"/>
    </source>
</evidence>
<dbReference type="Pfam" id="PF13912">
    <property type="entry name" value="zf-C2H2_6"/>
    <property type="match status" value="1"/>
</dbReference>
<dbReference type="PANTHER" id="PTHR24409">
    <property type="entry name" value="ZINC FINGER PROTEIN 142"/>
    <property type="match status" value="1"/>
</dbReference>
<dbReference type="PROSITE" id="PS00028">
    <property type="entry name" value="ZINC_FINGER_C2H2_1"/>
    <property type="match status" value="12"/>
</dbReference>
<keyword evidence="5" id="KW-0479">Metal-binding</keyword>
<feature type="domain" description="C2H2-type" evidence="15">
    <location>
        <begin position="510"/>
        <end position="537"/>
    </location>
</feature>
<dbReference type="GO" id="GO:0000977">
    <property type="term" value="F:RNA polymerase II transcription regulatory region sequence-specific DNA binding"/>
    <property type="evidence" value="ECO:0007669"/>
    <property type="project" value="TreeGrafter"/>
</dbReference>
<dbReference type="AlphaFoldDB" id="A0A9Q0S7Q2"/>
<evidence type="ECO:0000256" key="8">
    <source>
        <dbReference type="ARBA" id="ARBA00022833"/>
    </source>
</evidence>
<evidence type="ECO:0000256" key="11">
    <source>
        <dbReference type="ARBA" id="ARBA00023125"/>
    </source>
</evidence>
<evidence type="ECO:0000256" key="4">
    <source>
        <dbReference type="ARBA" id="ARBA00022553"/>
    </source>
</evidence>
<dbReference type="PROSITE" id="PS50157">
    <property type="entry name" value="ZINC_FINGER_C2H2_2"/>
    <property type="match status" value="12"/>
</dbReference>
<dbReference type="FunFam" id="3.30.160.60:FF:002343">
    <property type="entry name" value="Zinc finger protein 33A"/>
    <property type="match status" value="1"/>
</dbReference>
<keyword evidence="17" id="KW-1185">Reference proteome</keyword>
<keyword evidence="12" id="KW-0804">Transcription</keyword>
<organism evidence="16 17">
    <name type="scientific">Pseudolycoriella hygida</name>
    <dbReference type="NCBI Taxonomy" id="35572"/>
    <lineage>
        <taxon>Eukaryota</taxon>
        <taxon>Metazoa</taxon>
        <taxon>Ecdysozoa</taxon>
        <taxon>Arthropoda</taxon>
        <taxon>Hexapoda</taxon>
        <taxon>Insecta</taxon>
        <taxon>Pterygota</taxon>
        <taxon>Neoptera</taxon>
        <taxon>Endopterygota</taxon>
        <taxon>Diptera</taxon>
        <taxon>Nematocera</taxon>
        <taxon>Sciaroidea</taxon>
        <taxon>Sciaridae</taxon>
        <taxon>Pseudolycoriella</taxon>
    </lineage>
</organism>
<feature type="domain" description="C2H2-type" evidence="15">
    <location>
        <begin position="454"/>
        <end position="481"/>
    </location>
</feature>
<evidence type="ECO:0000256" key="13">
    <source>
        <dbReference type="ARBA" id="ARBA00023242"/>
    </source>
</evidence>
<feature type="domain" description="C2H2-type" evidence="15">
    <location>
        <begin position="336"/>
        <end position="363"/>
    </location>
</feature>
<evidence type="ECO:0000256" key="6">
    <source>
        <dbReference type="ARBA" id="ARBA00022737"/>
    </source>
</evidence>
<evidence type="ECO:0000256" key="14">
    <source>
        <dbReference type="PROSITE-ProRule" id="PRU00042"/>
    </source>
</evidence>
<evidence type="ECO:0000256" key="2">
    <source>
        <dbReference type="ARBA" id="ARBA00006991"/>
    </source>
</evidence>
<dbReference type="Proteomes" id="UP001151699">
    <property type="component" value="Chromosome A"/>
</dbReference>
<feature type="domain" description="C2H2-type" evidence="15">
    <location>
        <begin position="567"/>
        <end position="595"/>
    </location>
</feature>
<dbReference type="GO" id="GO:0040029">
    <property type="term" value="P:epigenetic regulation of gene expression"/>
    <property type="evidence" value="ECO:0007669"/>
    <property type="project" value="UniProtKB-ARBA"/>
</dbReference>
<keyword evidence="8" id="KW-0862">Zinc</keyword>
<dbReference type="GO" id="GO:0005634">
    <property type="term" value="C:nucleus"/>
    <property type="evidence" value="ECO:0007669"/>
    <property type="project" value="UniProtKB-SubCell"/>
</dbReference>
<evidence type="ECO:0000256" key="3">
    <source>
        <dbReference type="ARBA" id="ARBA00022499"/>
    </source>
</evidence>
<evidence type="ECO:0000256" key="12">
    <source>
        <dbReference type="ARBA" id="ARBA00023163"/>
    </source>
</evidence>
<evidence type="ECO:0000313" key="17">
    <source>
        <dbReference type="Proteomes" id="UP001151699"/>
    </source>
</evidence>